<dbReference type="SUPFAM" id="SSF53933">
    <property type="entry name" value="Microbial ribonucleases"/>
    <property type="match status" value="1"/>
</dbReference>
<evidence type="ECO:0000256" key="7">
    <source>
        <dbReference type="PIRNR" id="PIRNR001013"/>
    </source>
</evidence>
<dbReference type="InterPro" id="IPR000026">
    <property type="entry name" value="N1-like"/>
</dbReference>
<dbReference type="PRINTS" id="PR00117">
    <property type="entry name" value="BARNASE"/>
</dbReference>
<evidence type="ECO:0000256" key="1">
    <source>
        <dbReference type="ARBA" id="ARBA00004613"/>
    </source>
</evidence>
<feature type="chain" id="PRO_5039776645" description="Ribonuclease" evidence="7">
    <location>
        <begin position="28"/>
        <end position="153"/>
    </location>
</feature>
<keyword evidence="7" id="KW-0732">Signal</keyword>
<keyword evidence="4 7" id="KW-0964">Secreted</keyword>
<comment type="similarity">
    <text evidence="2 7">Belongs to the ribonuclease N1/T1 family.</text>
</comment>
<dbReference type="Proteomes" id="UP000002730">
    <property type="component" value="Chromosome"/>
</dbReference>
<dbReference type="PIRSF" id="PIRSF001013">
    <property type="entry name" value="Barnase"/>
    <property type="match status" value="1"/>
</dbReference>
<feature type="active site" description="Proton donor" evidence="8">
    <location>
        <position position="143"/>
    </location>
</feature>
<dbReference type="EC" id="3.1.27.-" evidence="7"/>
<evidence type="ECO:0000256" key="5">
    <source>
        <dbReference type="ARBA" id="ARBA00022722"/>
    </source>
</evidence>
<proteinExistence type="inferred from homology"/>
<keyword evidence="7" id="KW-0255">Endonuclease</keyword>
<dbReference type="Pfam" id="PF00545">
    <property type="entry name" value="Ribonuclease"/>
    <property type="match status" value="1"/>
</dbReference>
<dbReference type="AlphaFoldDB" id="D9SN75"/>
<keyword evidence="10" id="KW-1185">Reference proteome</keyword>
<gene>
    <name evidence="9" type="ordered locus">Clocel_4206</name>
</gene>
<keyword evidence="5 7" id="KW-0540">Nuclease</keyword>
<evidence type="ECO:0000256" key="2">
    <source>
        <dbReference type="ARBA" id="ARBA00009006"/>
    </source>
</evidence>
<dbReference type="GO" id="GO:0004521">
    <property type="term" value="F:RNA endonuclease activity"/>
    <property type="evidence" value="ECO:0007669"/>
    <property type="project" value="UniProtKB-UniRule"/>
</dbReference>
<dbReference type="GO" id="GO:0003723">
    <property type="term" value="F:RNA binding"/>
    <property type="evidence" value="ECO:0007669"/>
    <property type="project" value="UniProtKB-UniRule"/>
</dbReference>
<protein>
    <recommendedName>
        <fullName evidence="3 7">Ribonuclease</fullName>
        <ecNumber evidence="7">3.1.27.-</ecNumber>
    </recommendedName>
</protein>
<accession>D9SN75</accession>
<evidence type="ECO:0000313" key="10">
    <source>
        <dbReference type="Proteomes" id="UP000002730"/>
    </source>
</evidence>
<evidence type="ECO:0000256" key="8">
    <source>
        <dbReference type="PIRSR" id="PIRSR001013-1"/>
    </source>
</evidence>
<dbReference type="GO" id="GO:0016787">
    <property type="term" value="F:hydrolase activity"/>
    <property type="evidence" value="ECO:0007669"/>
    <property type="project" value="UniProtKB-KW"/>
</dbReference>
<evidence type="ECO:0000313" key="9">
    <source>
        <dbReference type="EMBL" id="ADL53867.1"/>
    </source>
</evidence>
<dbReference type="HOGENOM" id="CLU_104572_1_0_9"/>
<comment type="subcellular location">
    <subcellularLocation>
        <location evidence="1 7">Secreted</location>
    </subcellularLocation>
</comment>
<dbReference type="Gene3D" id="3.40.20.20">
    <property type="match status" value="2"/>
</dbReference>
<keyword evidence="6 7" id="KW-0378">Hydrolase</keyword>
<evidence type="ECO:0000256" key="6">
    <source>
        <dbReference type="ARBA" id="ARBA00022801"/>
    </source>
</evidence>
<evidence type="ECO:0000256" key="3">
    <source>
        <dbReference type="ARBA" id="ARBA00022214"/>
    </source>
</evidence>
<dbReference type="InterPro" id="IPR001887">
    <property type="entry name" value="Barnase"/>
</dbReference>
<dbReference type="STRING" id="573061.Clocel_4206"/>
<feature type="signal peptide" evidence="7">
    <location>
        <begin position="1"/>
        <end position="27"/>
    </location>
</feature>
<sequence>MKKIFKKLNIFLVFALLLSSLFNTVFLTPTDTFGATTATSSSTKVINTFQGVADYIHTYGKLPSNFITKAQATSLGWKPGKNLWNYAPGKSIGGDIFINAEKHLPSASGRVWHECDINYNGGQRGADRIVFSNDGLIYGTSDHYKTFKCYYKN</sequence>
<dbReference type="InterPro" id="IPR053753">
    <property type="entry name" value="RNase_N1/T1-like_sf"/>
</dbReference>
<dbReference type="eggNOG" id="COG4290">
    <property type="taxonomic scope" value="Bacteria"/>
</dbReference>
<feature type="active site" description="Proton acceptor" evidence="8">
    <location>
        <position position="114"/>
    </location>
</feature>
<dbReference type="KEGG" id="ccb:Clocel_4206"/>
<dbReference type="EMBL" id="CP002160">
    <property type="protein sequence ID" value="ADL53867.1"/>
    <property type="molecule type" value="Genomic_DNA"/>
</dbReference>
<dbReference type="CDD" id="cd00933">
    <property type="entry name" value="barnase"/>
    <property type="match status" value="1"/>
</dbReference>
<evidence type="ECO:0000256" key="4">
    <source>
        <dbReference type="ARBA" id="ARBA00022525"/>
    </source>
</evidence>
<reference evidence="9 10" key="1">
    <citation type="submission" date="2010-08" db="EMBL/GenBank/DDBJ databases">
        <title>Complete sequence of Clostridium cellulovorans 743B.</title>
        <authorList>
            <consortium name="US DOE Joint Genome Institute"/>
            <person name="Lucas S."/>
            <person name="Copeland A."/>
            <person name="Lapidus A."/>
            <person name="Cheng J.-F."/>
            <person name="Bruce D."/>
            <person name="Goodwin L."/>
            <person name="Pitluck S."/>
            <person name="Chertkov O."/>
            <person name="Detter J.C."/>
            <person name="Han C."/>
            <person name="Tapia R."/>
            <person name="Land M."/>
            <person name="Hauser L."/>
            <person name="Chang Y.-J."/>
            <person name="Jeffries C."/>
            <person name="Kyrpides N."/>
            <person name="Ivanova N."/>
            <person name="Mikhailova N."/>
            <person name="Hemme C.L."/>
            <person name="Woyke T."/>
        </authorList>
    </citation>
    <scope>NUCLEOTIDE SEQUENCE [LARGE SCALE GENOMIC DNA]</scope>
    <source>
        <strain evidence="10">ATCC 35296 / DSM 3052 / OCM 3 / 743B</strain>
    </source>
</reference>
<dbReference type="GO" id="GO:0005576">
    <property type="term" value="C:extracellular region"/>
    <property type="evidence" value="ECO:0007669"/>
    <property type="project" value="UniProtKB-SubCell"/>
</dbReference>
<dbReference type="OrthoDB" id="9803442at2"/>
<organism evidence="9 10">
    <name type="scientific">Clostridium cellulovorans (strain ATCC 35296 / DSM 3052 / OCM 3 / 743B)</name>
    <dbReference type="NCBI Taxonomy" id="573061"/>
    <lineage>
        <taxon>Bacteria</taxon>
        <taxon>Bacillati</taxon>
        <taxon>Bacillota</taxon>
        <taxon>Clostridia</taxon>
        <taxon>Eubacteriales</taxon>
        <taxon>Clostridiaceae</taxon>
        <taxon>Clostridium</taxon>
    </lineage>
</organism>
<dbReference type="RefSeq" id="WP_010074222.1">
    <property type="nucleotide sequence ID" value="NC_014393.1"/>
</dbReference>
<dbReference type="InterPro" id="IPR016191">
    <property type="entry name" value="Ribonuclease/ribotoxin"/>
</dbReference>
<name>D9SN75_CLOC7</name>